<organism evidence="2 3">
    <name type="scientific">Paenibacillus elgii</name>
    <dbReference type="NCBI Taxonomy" id="189691"/>
    <lineage>
        <taxon>Bacteria</taxon>
        <taxon>Bacillati</taxon>
        <taxon>Bacillota</taxon>
        <taxon>Bacilli</taxon>
        <taxon>Bacillales</taxon>
        <taxon>Paenibacillaceae</taxon>
        <taxon>Paenibacillus</taxon>
    </lineage>
</organism>
<feature type="compositionally biased region" description="Polar residues" evidence="1">
    <location>
        <begin position="75"/>
        <end position="85"/>
    </location>
</feature>
<reference evidence="3" key="1">
    <citation type="submission" date="2016-01" db="EMBL/GenBank/DDBJ databases">
        <title>Draft genome of Chromobacterium sp. F49.</title>
        <authorList>
            <person name="Hong K.W."/>
        </authorList>
    </citation>
    <scope>NUCLEOTIDE SEQUENCE [LARGE SCALE GENOMIC DNA]</scope>
    <source>
        <strain evidence="3">M63</strain>
    </source>
</reference>
<name>A0A163YDU1_9BACL</name>
<evidence type="ECO:0000313" key="2">
    <source>
        <dbReference type="EMBL" id="KZE79276.1"/>
    </source>
</evidence>
<proteinExistence type="predicted"/>
<gene>
    <name evidence="2" type="ORF">AV654_17545</name>
</gene>
<dbReference type="EMBL" id="LQRA01000052">
    <property type="protein sequence ID" value="KZE79276.1"/>
    <property type="molecule type" value="Genomic_DNA"/>
</dbReference>
<dbReference type="eggNOG" id="ENOG50331R9">
    <property type="taxonomic scope" value="Bacteria"/>
</dbReference>
<sequence length="140" mass="15653">MSFFFWRRPTDSERLLRDIDSRFRRIEDSLARLSDRIAEKAPSTHVTVEQVHIHQPVLERLEFRLDKLDIEHLSGSLNLGNNFGVKTNPKPPVKSGGSPSSNQGSSAGCAESRTRTSEQSSGGGDPDLERTASGFRMRRS</sequence>
<dbReference type="OrthoDB" id="2620164at2"/>
<keyword evidence="3" id="KW-1185">Reference proteome</keyword>
<dbReference type="STRING" id="1007103.GCA_000213315_04402"/>
<dbReference type="RefSeq" id="WP_063181914.1">
    <property type="nucleotide sequence ID" value="NZ_CP121215.1"/>
</dbReference>
<dbReference type="Proteomes" id="UP000076563">
    <property type="component" value="Unassembled WGS sequence"/>
</dbReference>
<feature type="compositionally biased region" description="Low complexity" evidence="1">
    <location>
        <begin position="93"/>
        <end position="108"/>
    </location>
</feature>
<feature type="region of interest" description="Disordered" evidence="1">
    <location>
        <begin position="75"/>
        <end position="140"/>
    </location>
</feature>
<evidence type="ECO:0000256" key="1">
    <source>
        <dbReference type="SAM" id="MobiDB-lite"/>
    </source>
</evidence>
<protein>
    <submittedName>
        <fullName evidence="2">Uncharacterized protein</fullName>
    </submittedName>
</protein>
<accession>A0A163YDU1</accession>
<evidence type="ECO:0000313" key="3">
    <source>
        <dbReference type="Proteomes" id="UP000076563"/>
    </source>
</evidence>
<dbReference type="AlphaFoldDB" id="A0A163YDU1"/>
<comment type="caution">
    <text evidence="2">The sequence shown here is derived from an EMBL/GenBank/DDBJ whole genome shotgun (WGS) entry which is preliminary data.</text>
</comment>